<evidence type="ECO:0000256" key="4">
    <source>
        <dbReference type="ARBA" id="ARBA00023163"/>
    </source>
</evidence>
<dbReference type="Gene3D" id="3.30.730.10">
    <property type="entry name" value="AP2/ERF domain"/>
    <property type="match status" value="2"/>
</dbReference>
<dbReference type="AlphaFoldDB" id="A0AAW1QNE9"/>
<organism evidence="8 9">
    <name type="scientific">Apatococcus lobatus</name>
    <dbReference type="NCBI Taxonomy" id="904363"/>
    <lineage>
        <taxon>Eukaryota</taxon>
        <taxon>Viridiplantae</taxon>
        <taxon>Chlorophyta</taxon>
        <taxon>core chlorophytes</taxon>
        <taxon>Trebouxiophyceae</taxon>
        <taxon>Chlorellales</taxon>
        <taxon>Chlorellaceae</taxon>
        <taxon>Apatococcus</taxon>
    </lineage>
</organism>
<keyword evidence="5" id="KW-0539">Nucleus</keyword>
<feature type="compositionally biased region" description="Polar residues" evidence="6">
    <location>
        <begin position="534"/>
        <end position="544"/>
    </location>
</feature>
<dbReference type="InterPro" id="IPR016177">
    <property type="entry name" value="DNA-bd_dom_sf"/>
</dbReference>
<feature type="compositionally biased region" description="Basic and acidic residues" evidence="6">
    <location>
        <begin position="597"/>
        <end position="607"/>
    </location>
</feature>
<feature type="region of interest" description="Disordered" evidence="6">
    <location>
        <begin position="504"/>
        <end position="646"/>
    </location>
</feature>
<dbReference type="GO" id="GO:0005634">
    <property type="term" value="C:nucleus"/>
    <property type="evidence" value="ECO:0007669"/>
    <property type="project" value="UniProtKB-SubCell"/>
</dbReference>
<feature type="compositionally biased region" description="Low complexity" evidence="6">
    <location>
        <begin position="262"/>
        <end position="278"/>
    </location>
</feature>
<sequence length="646" mass="68939">MGKSSAFRGVTLFRPTGKWRAQISAGGKTTSLGDHDTEIDAARAFDRAAINKAGSDAKTNFNVEAYADEIEDLQGMSQAALVAMLRSRARKSSTQTSHFRGVSLLKQTSKWHAQINVGGKQVHLGFFGTEEQAARAYDRAAINKGARDNCKIITNFDINDYADELELLQRIGQDQLVAALASEAFRRQTMAMLSGGFAGKAEEIFGEKASKKESAPVAKAAASKPAADLIGLMLKAERAQPKPTARNPIYANFGKKAKGSTASRHCQKAQAAAASSEQDFPTSPEKSDSLGKRVRRPSSRLGPQKPAARSTDSDTTEEDWSSENESEGANVSEAAKARMERKARVERITAALAAARAAKAAEPPGNLLDAANTADDPVLSNSWQSPEQRAADQKPLLDLQPCERLPASRALQFNDGLAQSDSPLQSHAGRLKELPEGEEAASDQTTDAVASKHAPAAAAASSLATFPDNESADAHPDELSLALDLQSLQDLQMHAARPEGTALLPEAPVVMTKRHQRLIRPPRRLDDEPEAVSSRASRPITSPVTPACPSGAASPADVKMAGTPLMELVAALEREEEMQTDGAAAPSDPPATPKAIVHPEDPLHAESRPSTAKSGRKRPLLKSPVSPDDSTPHKNRRVRQAPHRAA</sequence>
<evidence type="ECO:0000256" key="5">
    <source>
        <dbReference type="ARBA" id="ARBA00023242"/>
    </source>
</evidence>
<dbReference type="GO" id="GO:0003700">
    <property type="term" value="F:DNA-binding transcription factor activity"/>
    <property type="evidence" value="ECO:0007669"/>
    <property type="project" value="InterPro"/>
</dbReference>
<proteinExistence type="predicted"/>
<evidence type="ECO:0000256" key="2">
    <source>
        <dbReference type="ARBA" id="ARBA00023015"/>
    </source>
</evidence>
<evidence type="ECO:0000256" key="6">
    <source>
        <dbReference type="SAM" id="MobiDB-lite"/>
    </source>
</evidence>
<evidence type="ECO:0000313" key="9">
    <source>
        <dbReference type="Proteomes" id="UP001438707"/>
    </source>
</evidence>
<feature type="compositionally biased region" description="Low complexity" evidence="6">
    <location>
        <begin position="448"/>
        <end position="464"/>
    </location>
</feature>
<keyword evidence="4" id="KW-0804">Transcription</keyword>
<feature type="region of interest" description="Disordered" evidence="6">
    <location>
        <begin position="353"/>
        <end position="478"/>
    </location>
</feature>
<evidence type="ECO:0000256" key="1">
    <source>
        <dbReference type="ARBA" id="ARBA00004123"/>
    </source>
</evidence>
<feature type="domain" description="AP2/ERF" evidence="7">
    <location>
        <begin position="6"/>
        <end position="62"/>
    </location>
</feature>
<name>A0AAW1QNE9_9CHLO</name>
<evidence type="ECO:0000256" key="3">
    <source>
        <dbReference type="ARBA" id="ARBA00023125"/>
    </source>
</evidence>
<feature type="compositionally biased region" description="Acidic residues" evidence="6">
    <location>
        <begin position="314"/>
        <end position="326"/>
    </location>
</feature>
<keyword evidence="3" id="KW-0238">DNA-binding</keyword>
<gene>
    <name evidence="8" type="ORF">WJX74_002304</name>
</gene>
<accession>A0AAW1QNE9</accession>
<dbReference type="PROSITE" id="PS51032">
    <property type="entry name" value="AP2_ERF"/>
    <property type="match status" value="2"/>
</dbReference>
<feature type="region of interest" description="Disordered" evidence="6">
    <location>
        <begin position="238"/>
        <end position="338"/>
    </location>
</feature>
<comment type="caution">
    <text evidence="8">The sequence shown here is derived from an EMBL/GenBank/DDBJ whole genome shotgun (WGS) entry which is preliminary data.</text>
</comment>
<dbReference type="Proteomes" id="UP001438707">
    <property type="component" value="Unassembled WGS sequence"/>
</dbReference>
<dbReference type="SMART" id="SM00380">
    <property type="entry name" value="AP2"/>
    <property type="match status" value="2"/>
</dbReference>
<evidence type="ECO:0000259" key="7">
    <source>
        <dbReference type="PROSITE" id="PS51032"/>
    </source>
</evidence>
<reference evidence="8 9" key="1">
    <citation type="journal article" date="2024" name="Nat. Commun.">
        <title>Phylogenomics reveals the evolutionary origins of lichenization in chlorophyte algae.</title>
        <authorList>
            <person name="Puginier C."/>
            <person name="Libourel C."/>
            <person name="Otte J."/>
            <person name="Skaloud P."/>
            <person name="Haon M."/>
            <person name="Grisel S."/>
            <person name="Petersen M."/>
            <person name="Berrin J.G."/>
            <person name="Delaux P.M."/>
            <person name="Dal Grande F."/>
            <person name="Keller J."/>
        </authorList>
    </citation>
    <scope>NUCLEOTIDE SEQUENCE [LARGE SCALE GENOMIC DNA]</scope>
    <source>
        <strain evidence="8 9">SAG 2145</strain>
    </source>
</reference>
<keyword evidence="2" id="KW-0805">Transcription regulation</keyword>
<dbReference type="SUPFAM" id="SSF54171">
    <property type="entry name" value="DNA-binding domain"/>
    <property type="match status" value="2"/>
</dbReference>
<protein>
    <recommendedName>
        <fullName evidence="7">AP2/ERF domain-containing protein</fullName>
    </recommendedName>
</protein>
<dbReference type="InterPro" id="IPR001471">
    <property type="entry name" value="AP2/ERF_dom"/>
</dbReference>
<dbReference type="Pfam" id="PF00847">
    <property type="entry name" value="AP2"/>
    <property type="match status" value="1"/>
</dbReference>
<evidence type="ECO:0000313" key="8">
    <source>
        <dbReference type="EMBL" id="KAK9822740.1"/>
    </source>
</evidence>
<dbReference type="PANTHER" id="PTHR32467">
    <property type="entry name" value="AP2-LIKE ETHYLENE-RESPONSIVE TRANSCRIPTION FACTOR"/>
    <property type="match status" value="1"/>
</dbReference>
<dbReference type="GO" id="GO:0003677">
    <property type="term" value="F:DNA binding"/>
    <property type="evidence" value="ECO:0007669"/>
    <property type="project" value="UniProtKB-KW"/>
</dbReference>
<keyword evidence="9" id="KW-1185">Reference proteome</keyword>
<comment type="subcellular location">
    <subcellularLocation>
        <location evidence="1">Nucleus</location>
    </subcellularLocation>
</comment>
<feature type="compositionally biased region" description="Basic residues" evidence="6">
    <location>
        <begin position="633"/>
        <end position="646"/>
    </location>
</feature>
<dbReference type="EMBL" id="JALJOS010000030">
    <property type="protein sequence ID" value="KAK9822740.1"/>
    <property type="molecule type" value="Genomic_DNA"/>
</dbReference>
<feature type="domain" description="AP2/ERF" evidence="7">
    <location>
        <begin position="98"/>
        <end position="157"/>
    </location>
</feature>
<dbReference type="PANTHER" id="PTHR32467:SF90">
    <property type="entry name" value="AP2-LIKE ETHYLENE-RESPONSIVE TRANSCRIPTION FACTOR AIL1"/>
    <property type="match status" value="1"/>
</dbReference>
<dbReference type="InterPro" id="IPR036955">
    <property type="entry name" value="AP2/ERF_dom_sf"/>
</dbReference>
<feature type="compositionally biased region" description="Basic residues" evidence="6">
    <location>
        <begin position="512"/>
        <end position="522"/>
    </location>
</feature>